<accession>A0A927FJZ3</accession>
<protein>
    <submittedName>
        <fullName evidence="1">Uncharacterized protein</fullName>
    </submittedName>
</protein>
<keyword evidence="2" id="KW-1185">Reference proteome</keyword>
<dbReference type="Proteomes" id="UP000647424">
    <property type="component" value="Unassembled WGS sequence"/>
</dbReference>
<dbReference type="EMBL" id="JACYFT010000006">
    <property type="protein sequence ID" value="MBD8051978.1"/>
    <property type="molecule type" value="Genomic_DNA"/>
</dbReference>
<gene>
    <name evidence="1" type="ORF">IC609_15685</name>
</gene>
<dbReference type="AlphaFoldDB" id="A0A927FJZ3"/>
<sequence length="68" mass="7547">MPDELEELAKERLVLSVQILEFSALQASIVLAKQRCTTKEDGLQPMGIPVHLAVSENDQLQQVADETQ</sequence>
<dbReference type="RefSeq" id="WP_191820470.1">
    <property type="nucleotide sequence ID" value="NZ_JACYFT010000006.1"/>
</dbReference>
<reference evidence="1" key="1">
    <citation type="submission" date="2020-09" db="EMBL/GenBank/DDBJ databases">
        <title>Genome seq and assembly of Limnohabitants sp.</title>
        <authorList>
            <person name="Chhetri G."/>
        </authorList>
    </citation>
    <scope>NUCLEOTIDE SEQUENCE</scope>
    <source>
        <strain evidence="1">JUR4</strain>
    </source>
</reference>
<evidence type="ECO:0000313" key="1">
    <source>
        <dbReference type="EMBL" id="MBD8051978.1"/>
    </source>
</evidence>
<proteinExistence type="predicted"/>
<comment type="caution">
    <text evidence="1">The sequence shown here is derived from an EMBL/GenBank/DDBJ whole genome shotgun (WGS) entry which is preliminary data.</text>
</comment>
<name>A0A927FJZ3_9BURK</name>
<organism evidence="1 2">
    <name type="scientific">Limnohabitans radicicola</name>
    <dbReference type="NCBI Taxonomy" id="2771427"/>
    <lineage>
        <taxon>Bacteria</taxon>
        <taxon>Pseudomonadati</taxon>
        <taxon>Pseudomonadota</taxon>
        <taxon>Betaproteobacteria</taxon>
        <taxon>Burkholderiales</taxon>
        <taxon>Comamonadaceae</taxon>
        <taxon>Limnohabitans</taxon>
    </lineage>
</organism>
<evidence type="ECO:0000313" key="2">
    <source>
        <dbReference type="Proteomes" id="UP000647424"/>
    </source>
</evidence>